<dbReference type="PRINTS" id="PR00786">
    <property type="entry name" value="NEPRILYSIN"/>
</dbReference>
<feature type="domain" description="Peptidase M13 N-terminal" evidence="9">
    <location>
        <begin position="12"/>
        <end position="390"/>
    </location>
</feature>
<dbReference type="EMBL" id="JXCZ01000034">
    <property type="protein sequence ID" value="KOY78849.1"/>
    <property type="molecule type" value="Genomic_DNA"/>
</dbReference>
<protein>
    <submittedName>
        <fullName evidence="10">Putative neprilysin</fullName>
    </submittedName>
</protein>
<reference evidence="10 11" key="1">
    <citation type="journal article" date="2015" name="Genome Biol. Evol.">
        <title>Functionally Structured Genomes in Lactobacillus kunkeei Colonizing the Honey Crop and Food Products of Honeybees and Stingless Bees.</title>
        <authorList>
            <person name="Tamarit D."/>
            <person name="Ellegaard K.M."/>
            <person name="Wikander J."/>
            <person name="Olofsson T."/>
            <person name="Vasquez A."/>
            <person name="Andersson S.G."/>
        </authorList>
    </citation>
    <scope>NUCLEOTIDE SEQUENCE [LARGE SCALE GENOMIC DNA]</scope>
    <source>
        <strain evidence="10 11">LAla</strain>
    </source>
</reference>
<dbReference type="GO" id="GO:0046872">
    <property type="term" value="F:metal ion binding"/>
    <property type="evidence" value="ECO:0007669"/>
    <property type="project" value="UniProtKB-KW"/>
</dbReference>
<evidence type="ECO:0000256" key="1">
    <source>
        <dbReference type="ARBA" id="ARBA00001947"/>
    </source>
</evidence>
<accession>A0A0N0CTF4</accession>
<dbReference type="InterPro" id="IPR024079">
    <property type="entry name" value="MetalloPept_cat_dom_sf"/>
</dbReference>
<evidence type="ECO:0000259" key="9">
    <source>
        <dbReference type="Pfam" id="PF05649"/>
    </source>
</evidence>
<comment type="cofactor">
    <cofactor evidence="1">
        <name>Zn(2+)</name>
        <dbReference type="ChEBI" id="CHEBI:29105"/>
    </cofactor>
</comment>
<dbReference type="GO" id="GO:0004222">
    <property type="term" value="F:metalloendopeptidase activity"/>
    <property type="evidence" value="ECO:0007669"/>
    <property type="project" value="InterPro"/>
</dbReference>
<dbReference type="Proteomes" id="UP000037749">
    <property type="component" value="Unassembled WGS sequence"/>
</dbReference>
<dbReference type="InterPro" id="IPR018497">
    <property type="entry name" value="Peptidase_M13_C"/>
</dbReference>
<feature type="domain" description="Peptidase M13 C-terminal" evidence="8">
    <location>
        <begin position="447"/>
        <end position="637"/>
    </location>
</feature>
<keyword evidence="7" id="KW-0482">Metalloprotease</keyword>
<dbReference type="GO" id="GO:0016485">
    <property type="term" value="P:protein processing"/>
    <property type="evidence" value="ECO:0007669"/>
    <property type="project" value="TreeGrafter"/>
</dbReference>
<keyword evidence="6" id="KW-0862">Zinc</keyword>
<dbReference type="PANTHER" id="PTHR11733">
    <property type="entry name" value="ZINC METALLOPROTEASE FAMILY M13 NEPRILYSIN-RELATED"/>
    <property type="match status" value="1"/>
</dbReference>
<dbReference type="Gene3D" id="3.40.390.10">
    <property type="entry name" value="Collagenase (Catalytic Domain)"/>
    <property type="match status" value="1"/>
</dbReference>
<dbReference type="PROSITE" id="PS51885">
    <property type="entry name" value="NEPRILYSIN"/>
    <property type="match status" value="1"/>
</dbReference>
<evidence type="ECO:0000256" key="2">
    <source>
        <dbReference type="ARBA" id="ARBA00007357"/>
    </source>
</evidence>
<dbReference type="RefSeq" id="WP_053796872.1">
    <property type="nucleotide sequence ID" value="NZ_JXCZ01000034.1"/>
</dbReference>
<evidence type="ECO:0000313" key="10">
    <source>
        <dbReference type="EMBL" id="KOY78849.1"/>
    </source>
</evidence>
<dbReference type="AlphaFoldDB" id="A0A0N0CTF4"/>
<evidence type="ECO:0000256" key="4">
    <source>
        <dbReference type="ARBA" id="ARBA00022723"/>
    </source>
</evidence>
<dbReference type="CDD" id="cd08662">
    <property type="entry name" value="M13"/>
    <property type="match status" value="1"/>
</dbReference>
<keyword evidence="4" id="KW-0479">Metal-binding</keyword>
<evidence type="ECO:0000256" key="6">
    <source>
        <dbReference type="ARBA" id="ARBA00022833"/>
    </source>
</evidence>
<dbReference type="Gene3D" id="1.10.1380.10">
    <property type="entry name" value="Neutral endopeptidase , domain2"/>
    <property type="match status" value="1"/>
</dbReference>
<evidence type="ECO:0000313" key="11">
    <source>
        <dbReference type="Proteomes" id="UP000037749"/>
    </source>
</evidence>
<sequence length="640" mass="72541">MSNDKINESLIKDDFYQAVNGEWVKNATIPSDHSSTGGFMDLVDNIDKTLMNDFDALLDGSMQPSNDDMQEFKKLYDLAMDFDKREQDGAKPLKSTLQRIEDVKSFDDLNQQLTDWTLSGLPLPFGFGIEADMKNAKYNALYASGASTFLPDKTYYDKQNPAGGKLMPVFRDMVQKLLTMVGYDEQQAKNIVDAAEDFDRTIAPHIKSAEENADFTKMYNPMSYSDLASQIDKFDMDNYVIGLIGQVPDQVIVTEPDYFKAFNKIVNDDTFYKMKNWMIVKVVKGSAGLLSEEFRQIGGTFSRTLSGKKEATKPKKAAYYLASGLFDQVVGDYYGRKYFGEKAKQDVHDMVVKMINVYEKRLSKNDWLSEDTKKMAITKLNALAIHVGYPDEINPLYHQFKIVGKEDGGDLYTNVENIDKIITKDKFSKWNQPVDKSIWDMSANTVNAYYSPLENVIVFPAAILQAPFYSLEQSSSQNFGGIGAVIAHEISHAFDNNGCQFDQYGNLNNWWTEDDHKHFDALAENMIKEFDGLDFAGQKVNGKLTVSENIADAGGLSCALEAAKDKADVNLRDFFINWATIWRTKSTEQYKQLLLSIDVHAPTELRAQVQVKNLEDFYKTFNVQPGDGMYLPEDKRVNIW</sequence>
<dbReference type="InterPro" id="IPR008753">
    <property type="entry name" value="Peptidase_M13_N"/>
</dbReference>
<dbReference type="InterPro" id="IPR000718">
    <property type="entry name" value="Peptidase_M13"/>
</dbReference>
<dbReference type="GO" id="GO:0005886">
    <property type="term" value="C:plasma membrane"/>
    <property type="evidence" value="ECO:0007669"/>
    <property type="project" value="TreeGrafter"/>
</dbReference>
<evidence type="ECO:0000256" key="5">
    <source>
        <dbReference type="ARBA" id="ARBA00022801"/>
    </source>
</evidence>
<keyword evidence="5" id="KW-0378">Hydrolase</keyword>
<dbReference type="Pfam" id="PF05649">
    <property type="entry name" value="Peptidase_M13_N"/>
    <property type="match status" value="1"/>
</dbReference>
<dbReference type="InterPro" id="IPR042089">
    <property type="entry name" value="Peptidase_M13_dom_2"/>
</dbReference>
<evidence type="ECO:0000256" key="7">
    <source>
        <dbReference type="ARBA" id="ARBA00023049"/>
    </source>
</evidence>
<name>A0A0N0CTF4_9LACO</name>
<gene>
    <name evidence="10" type="ORF">RZ72_02950</name>
</gene>
<dbReference type="PATRIC" id="fig|148814.9.peg.1143"/>
<dbReference type="PANTHER" id="PTHR11733:SF167">
    <property type="entry name" value="FI17812P1-RELATED"/>
    <property type="match status" value="1"/>
</dbReference>
<dbReference type="Pfam" id="PF01431">
    <property type="entry name" value="Peptidase_M13"/>
    <property type="match status" value="1"/>
</dbReference>
<organism evidence="10 11">
    <name type="scientific">Apilactobacillus kunkeei</name>
    <dbReference type="NCBI Taxonomy" id="148814"/>
    <lineage>
        <taxon>Bacteria</taxon>
        <taxon>Bacillati</taxon>
        <taxon>Bacillota</taxon>
        <taxon>Bacilli</taxon>
        <taxon>Lactobacillales</taxon>
        <taxon>Lactobacillaceae</taxon>
        <taxon>Apilactobacillus</taxon>
    </lineage>
</organism>
<keyword evidence="3" id="KW-0645">Protease</keyword>
<proteinExistence type="inferred from homology"/>
<comment type="caution">
    <text evidence="10">The sequence shown here is derived from an EMBL/GenBank/DDBJ whole genome shotgun (WGS) entry which is preliminary data.</text>
</comment>
<comment type="similarity">
    <text evidence="2">Belongs to the peptidase M13 family.</text>
</comment>
<evidence type="ECO:0000256" key="3">
    <source>
        <dbReference type="ARBA" id="ARBA00022670"/>
    </source>
</evidence>
<dbReference type="SUPFAM" id="SSF55486">
    <property type="entry name" value="Metalloproteases ('zincins'), catalytic domain"/>
    <property type="match status" value="1"/>
</dbReference>
<evidence type="ECO:0000259" key="8">
    <source>
        <dbReference type="Pfam" id="PF01431"/>
    </source>
</evidence>